<gene>
    <name evidence="2" type="ORF">IW254_002089</name>
</gene>
<sequence>MKKEVEKAIAEGNESRAKVLGDLTTEQRIKLLEELFDDFFVGQHRLLQKWASLTGQTAQIDTGYIAQFVASIITGIPGQGFRGKGDDLIDGSEVKSAANISGVDTPRWNHNMGTADADAKNRKRGVKTSSEKYLEAPYLIYLLADRTASAEAGAPPEMRVRTWCVDVQNDLAWRDLVFKYNRNKKGGTYNLQLHPPVGYDDNFVTNKTGNLDFTDILVFDYRIVVGVDGSHSRYWNVGLPERLFPVQGRTKPVAFVNRGKGTRTYTAVGDLVVDVAVLPDRFPLVLKKEAEDKLDQVTQREILSVAKAD</sequence>
<evidence type="ECO:0000313" key="3">
    <source>
        <dbReference type="Proteomes" id="UP000658613"/>
    </source>
</evidence>
<dbReference type="Pfam" id="PF09567">
    <property type="entry name" value="RE_MamI"/>
    <property type="match status" value="1"/>
</dbReference>
<evidence type="ECO:0000256" key="1">
    <source>
        <dbReference type="SAM" id="MobiDB-lite"/>
    </source>
</evidence>
<dbReference type="GO" id="GO:0003677">
    <property type="term" value="F:DNA binding"/>
    <property type="evidence" value="ECO:0007669"/>
    <property type="project" value="InterPro"/>
</dbReference>
<dbReference type="EMBL" id="JADOUE010000001">
    <property type="protein sequence ID" value="MBG6123120.1"/>
    <property type="molecule type" value="Genomic_DNA"/>
</dbReference>
<accession>A0A931GUT9</accession>
<comment type="caution">
    <text evidence="2">The sequence shown here is derived from an EMBL/GenBank/DDBJ whole genome shotgun (WGS) entry which is preliminary data.</text>
</comment>
<organism evidence="2 3">
    <name type="scientific">Corynebacterium aquatimens</name>
    <dbReference type="NCBI Taxonomy" id="1190508"/>
    <lineage>
        <taxon>Bacteria</taxon>
        <taxon>Bacillati</taxon>
        <taxon>Actinomycetota</taxon>
        <taxon>Actinomycetes</taxon>
        <taxon>Mycobacteriales</taxon>
        <taxon>Corynebacteriaceae</taxon>
        <taxon>Corynebacterium</taxon>
    </lineage>
</organism>
<feature type="region of interest" description="Disordered" evidence="1">
    <location>
        <begin position="103"/>
        <end position="122"/>
    </location>
</feature>
<dbReference type="Proteomes" id="UP000658613">
    <property type="component" value="Unassembled WGS sequence"/>
</dbReference>
<dbReference type="AlphaFoldDB" id="A0A931GUT9"/>
<dbReference type="RefSeq" id="WP_196825397.1">
    <property type="nucleotide sequence ID" value="NZ_CP046980.1"/>
</dbReference>
<reference evidence="2" key="1">
    <citation type="submission" date="2020-11" db="EMBL/GenBank/DDBJ databases">
        <title>Sequencing the genomes of 1000 actinobacteria strains.</title>
        <authorList>
            <person name="Klenk H.-P."/>
        </authorList>
    </citation>
    <scope>NUCLEOTIDE SEQUENCE</scope>
    <source>
        <strain evidence="2">DSM 45632</strain>
    </source>
</reference>
<evidence type="ECO:0000313" key="2">
    <source>
        <dbReference type="EMBL" id="MBG6123120.1"/>
    </source>
</evidence>
<dbReference type="GO" id="GO:0009307">
    <property type="term" value="P:DNA restriction-modification system"/>
    <property type="evidence" value="ECO:0007669"/>
    <property type="project" value="InterPro"/>
</dbReference>
<dbReference type="InterPro" id="IPR019067">
    <property type="entry name" value="Restrct_endonuc_II_MamI"/>
</dbReference>
<dbReference type="GO" id="GO:0009036">
    <property type="term" value="F:type II site-specific deoxyribonuclease activity"/>
    <property type="evidence" value="ECO:0007669"/>
    <property type="project" value="InterPro"/>
</dbReference>
<protein>
    <submittedName>
        <fullName evidence="2">Uncharacterized protein</fullName>
    </submittedName>
</protein>
<keyword evidence="3" id="KW-1185">Reference proteome</keyword>
<proteinExistence type="predicted"/>
<name>A0A931GUT9_9CORY</name>